<dbReference type="EMBL" id="GL379829">
    <property type="protein sequence ID" value="EGT50583.1"/>
    <property type="molecule type" value="Genomic_DNA"/>
</dbReference>
<name>G0N288_CAEBE</name>
<organism evidence="2">
    <name type="scientific">Caenorhabditis brenneri</name>
    <name type="common">Nematode worm</name>
    <dbReference type="NCBI Taxonomy" id="135651"/>
    <lineage>
        <taxon>Eukaryota</taxon>
        <taxon>Metazoa</taxon>
        <taxon>Ecdysozoa</taxon>
        <taxon>Nematoda</taxon>
        <taxon>Chromadorea</taxon>
        <taxon>Rhabditida</taxon>
        <taxon>Rhabditina</taxon>
        <taxon>Rhabditomorpha</taxon>
        <taxon>Rhabditoidea</taxon>
        <taxon>Rhabditidae</taxon>
        <taxon>Peloderinae</taxon>
        <taxon>Caenorhabditis</taxon>
    </lineage>
</organism>
<evidence type="ECO:0000313" key="1">
    <source>
        <dbReference type="EMBL" id="EGT50583.1"/>
    </source>
</evidence>
<gene>
    <name evidence="1" type="ORF">CAEBREN_08051</name>
</gene>
<proteinExistence type="predicted"/>
<reference evidence="2" key="1">
    <citation type="submission" date="2011-07" db="EMBL/GenBank/DDBJ databases">
        <authorList>
            <consortium name="Caenorhabditis brenneri Sequencing and Analysis Consortium"/>
            <person name="Wilson R.K."/>
        </authorList>
    </citation>
    <scope>NUCLEOTIDE SEQUENCE [LARGE SCALE GENOMIC DNA]</scope>
    <source>
        <strain evidence="2">PB2801</strain>
    </source>
</reference>
<dbReference type="Proteomes" id="UP000008068">
    <property type="component" value="Unassembled WGS sequence"/>
</dbReference>
<sequence>MSEEMQRDIWQMNLLKDRKRKYVWQVDDDAPDDNGVAAIDNGIPVVDEEFEDHEMAMDVEDAKFEDHFMATASEGTHKDQLG</sequence>
<keyword evidence="2" id="KW-1185">Reference proteome</keyword>
<protein>
    <submittedName>
        <fullName evidence="1">Uncharacterized protein</fullName>
    </submittedName>
</protein>
<evidence type="ECO:0000313" key="2">
    <source>
        <dbReference type="Proteomes" id="UP000008068"/>
    </source>
</evidence>
<dbReference type="AlphaFoldDB" id="G0N288"/>
<dbReference type="InParanoid" id="G0N288"/>
<accession>G0N288</accession>
<dbReference type="HOGENOM" id="CLU_2560328_0_0_1"/>